<reference evidence="1 2" key="1">
    <citation type="journal article" date="2018" name="Science">
        <title>The opium poppy genome and morphinan production.</title>
        <authorList>
            <person name="Guo L."/>
            <person name="Winzer T."/>
            <person name="Yang X."/>
            <person name="Li Y."/>
            <person name="Ning Z."/>
            <person name="He Z."/>
            <person name="Teodor R."/>
            <person name="Lu Y."/>
            <person name="Bowser T.A."/>
            <person name="Graham I.A."/>
            <person name="Ye K."/>
        </authorList>
    </citation>
    <scope>NUCLEOTIDE SEQUENCE [LARGE SCALE GENOMIC DNA]</scope>
    <source>
        <strain evidence="2">cv. HN1</strain>
        <tissue evidence="1">Leaves</tissue>
    </source>
</reference>
<evidence type="ECO:0000313" key="1">
    <source>
        <dbReference type="EMBL" id="RZC76709.1"/>
    </source>
</evidence>
<organism evidence="1 2">
    <name type="scientific">Papaver somniferum</name>
    <name type="common">Opium poppy</name>
    <dbReference type="NCBI Taxonomy" id="3469"/>
    <lineage>
        <taxon>Eukaryota</taxon>
        <taxon>Viridiplantae</taxon>
        <taxon>Streptophyta</taxon>
        <taxon>Embryophyta</taxon>
        <taxon>Tracheophyta</taxon>
        <taxon>Spermatophyta</taxon>
        <taxon>Magnoliopsida</taxon>
        <taxon>Ranunculales</taxon>
        <taxon>Papaveraceae</taxon>
        <taxon>Papaveroideae</taxon>
        <taxon>Papaver</taxon>
    </lineage>
</organism>
<evidence type="ECO:0000313" key="2">
    <source>
        <dbReference type="Proteomes" id="UP000316621"/>
    </source>
</evidence>
<keyword evidence="2" id="KW-1185">Reference proteome</keyword>
<proteinExistence type="predicted"/>
<accession>A0A4Y7KXN1</accession>
<dbReference type="Proteomes" id="UP000316621">
    <property type="component" value="Chromosome 9"/>
</dbReference>
<dbReference type="Gramene" id="RZC76709">
    <property type="protein sequence ID" value="RZC76709"/>
    <property type="gene ID" value="C5167_001244"/>
</dbReference>
<gene>
    <name evidence="1" type="ORF">C5167_001244</name>
</gene>
<protein>
    <submittedName>
        <fullName evidence="1">Uncharacterized protein</fullName>
    </submittedName>
</protein>
<dbReference type="AlphaFoldDB" id="A0A4Y7KXN1"/>
<sequence length="137" mass="16257">MCLTRKLKSYWPEPHGRTKPALDRDDGNISAAFSNITDLEKSQYTKRGNPKYRGANFCSDECWVLTKQQAMTKKKMENVNSNTFGVFWKNFIPDQETGDMLLNNNAQGQKRVAVNRRWRNRRGKIRRKSNRRSRKWW</sequence>
<name>A0A4Y7KXN1_PAPSO</name>
<dbReference type="EMBL" id="CM010723">
    <property type="protein sequence ID" value="RZC76709.1"/>
    <property type="molecule type" value="Genomic_DNA"/>
</dbReference>